<evidence type="ECO:0000259" key="1">
    <source>
        <dbReference type="Pfam" id="PF00696"/>
    </source>
</evidence>
<gene>
    <name evidence="2" type="ORF">A2639_03325</name>
</gene>
<accession>A0A1G2HLB2</accession>
<name>A0A1G2HLB2_9BACT</name>
<evidence type="ECO:0000313" key="2">
    <source>
        <dbReference type="EMBL" id="OGZ63199.1"/>
    </source>
</evidence>
<dbReference type="InterPro" id="IPR001048">
    <property type="entry name" value="Asp/Glu/Uridylate_kinase"/>
</dbReference>
<dbReference type="GO" id="GO:0006221">
    <property type="term" value="P:pyrimidine nucleotide biosynthetic process"/>
    <property type="evidence" value="ECO:0007669"/>
    <property type="project" value="InterPro"/>
</dbReference>
<proteinExistence type="predicted"/>
<sequence length="238" mass="26630">MVKENIIISLGGSLVAPNDIDTAFLKVFKKAVLKNLNKRRFFIFVGGGKICRNYQKALLEFGADNKDRDIIGIDISRLNARVVKQAFGENAFAEVIINPTKRINTKKDVVVAAGWKSGWSTDYCSVVLAKNMGIKTIINLTNIDYVYDLSASATQKALQAGKDPFSSKNVKPLKEVNWKDFRKIVGNKWTPGLSMPFDPRASRDAEVLKIKVVMINGKHLDRFENFLNNKLFMGTIIS</sequence>
<dbReference type="InterPro" id="IPR036393">
    <property type="entry name" value="AceGlu_kinase-like_sf"/>
</dbReference>
<dbReference type="GO" id="GO:0033862">
    <property type="term" value="F:UMP kinase activity"/>
    <property type="evidence" value="ECO:0007669"/>
    <property type="project" value="InterPro"/>
</dbReference>
<dbReference type="EMBL" id="MHOL01000005">
    <property type="protein sequence ID" value="OGZ63199.1"/>
    <property type="molecule type" value="Genomic_DNA"/>
</dbReference>
<dbReference type="SUPFAM" id="SSF53633">
    <property type="entry name" value="Carbamate kinase-like"/>
    <property type="match status" value="1"/>
</dbReference>
<reference evidence="2 3" key="1">
    <citation type="journal article" date="2016" name="Nat. Commun.">
        <title>Thousands of microbial genomes shed light on interconnected biogeochemical processes in an aquifer system.</title>
        <authorList>
            <person name="Anantharaman K."/>
            <person name="Brown C.T."/>
            <person name="Hug L.A."/>
            <person name="Sharon I."/>
            <person name="Castelle C.J."/>
            <person name="Probst A.J."/>
            <person name="Thomas B.C."/>
            <person name="Singh A."/>
            <person name="Wilkins M.J."/>
            <person name="Karaoz U."/>
            <person name="Brodie E.L."/>
            <person name="Williams K.H."/>
            <person name="Hubbard S.S."/>
            <person name="Banfield J.F."/>
        </authorList>
    </citation>
    <scope>NUCLEOTIDE SEQUENCE [LARGE SCALE GENOMIC DNA]</scope>
</reference>
<evidence type="ECO:0000313" key="3">
    <source>
        <dbReference type="Proteomes" id="UP000178991"/>
    </source>
</evidence>
<dbReference type="InterPro" id="IPR011818">
    <property type="entry name" value="Uridylate_kinase_arch/spir"/>
</dbReference>
<dbReference type="NCBIfam" id="TIGR02076">
    <property type="entry name" value="pyrH_arch"/>
    <property type="match status" value="1"/>
</dbReference>
<protein>
    <recommendedName>
        <fullName evidence="1">Aspartate/glutamate/uridylate kinase domain-containing protein</fullName>
    </recommendedName>
</protein>
<feature type="domain" description="Aspartate/glutamate/uridylate kinase" evidence="1">
    <location>
        <begin position="6"/>
        <end position="216"/>
    </location>
</feature>
<comment type="caution">
    <text evidence="2">The sequence shown here is derived from an EMBL/GenBank/DDBJ whole genome shotgun (WGS) entry which is preliminary data.</text>
</comment>
<organism evidence="2 3">
    <name type="scientific">Candidatus Staskawiczbacteria bacterium RIFCSPHIGHO2_01_FULL_34_27</name>
    <dbReference type="NCBI Taxonomy" id="1802199"/>
    <lineage>
        <taxon>Bacteria</taxon>
        <taxon>Candidatus Staskawicziibacteriota</taxon>
    </lineage>
</organism>
<dbReference type="Gene3D" id="3.40.1160.10">
    <property type="entry name" value="Acetylglutamate kinase-like"/>
    <property type="match status" value="1"/>
</dbReference>
<dbReference type="Proteomes" id="UP000178991">
    <property type="component" value="Unassembled WGS sequence"/>
</dbReference>
<dbReference type="Pfam" id="PF00696">
    <property type="entry name" value="AA_kinase"/>
    <property type="match status" value="1"/>
</dbReference>
<dbReference type="AlphaFoldDB" id="A0A1G2HLB2"/>